<dbReference type="SUPFAM" id="SSF53448">
    <property type="entry name" value="Nucleotide-diphospho-sugar transferases"/>
    <property type="match status" value="1"/>
</dbReference>
<proteinExistence type="inferred from homology"/>
<dbReference type="EMBL" id="FUWM01000010">
    <property type="protein sequence ID" value="SJZ65086.1"/>
    <property type="molecule type" value="Genomic_DNA"/>
</dbReference>
<evidence type="ECO:0000256" key="3">
    <source>
        <dbReference type="ARBA" id="ARBA00022676"/>
    </source>
</evidence>
<dbReference type="PANTHER" id="PTHR48090">
    <property type="entry name" value="UNDECAPRENYL-PHOSPHATE 4-DEOXY-4-FORMAMIDO-L-ARABINOSE TRANSFERASE-RELATED"/>
    <property type="match status" value="1"/>
</dbReference>
<comment type="catalytic activity">
    <reaction evidence="9">
        <text>an NDP-alpha-D-glucose + (2R)-3-phosphoglycerate = (2R)-2-O-(alpha-D-glucopyranosyl)-3-phospho-glycerate + a ribonucleoside 5'-diphosphate + H(+)</text>
        <dbReference type="Rhea" id="RHEA:47244"/>
        <dbReference type="ChEBI" id="CHEBI:15378"/>
        <dbReference type="ChEBI" id="CHEBI:57930"/>
        <dbReference type="ChEBI" id="CHEBI:58272"/>
        <dbReference type="ChEBI" id="CHEBI:62600"/>
        <dbReference type="ChEBI" id="CHEBI:76533"/>
        <dbReference type="EC" id="2.4.1.266"/>
    </reaction>
    <physiologicalReaction direction="left-to-right" evidence="9">
        <dbReference type="Rhea" id="RHEA:47245"/>
    </physiologicalReaction>
</comment>
<accession>A0A1T4ME02</accession>
<keyword evidence="5" id="KW-0460">Magnesium</keyword>
<name>A0A1T4ME02_9FIRM</name>
<dbReference type="STRING" id="142842.SAMN02745118_01460"/>
<evidence type="ECO:0000313" key="12">
    <source>
        <dbReference type="Proteomes" id="UP000190625"/>
    </source>
</evidence>
<evidence type="ECO:0000256" key="1">
    <source>
        <dbReference type="ARBA" id="ARBA00001946"/>
    </source>
</evidence>
<reference evidence="12" key="1">
    <citation type="submission" date="2017-02" db="EMBL/GenBank/DDBJ databases">
        <authorList>
            <person name="Varghese N."/>
            <person name="Submissions S."/>
        </authorList>
    </citation>
    <scope>NUCLEOTIDE SEQUENCE [LARGE SCALE GENOMIC DNA]</scope>
    <source>
        <strain evidence="12">ATCC BAA-73</strain>
    </source>
</reference>
<dbReference type="InterPro" id="IPR050256">
    <property type="entry name" value="Glycosyltransferase_2"/>
</dbReference>
<dbReference type="OrthoDB" id="9815144at2"/>
<evidence type="ECO:0000256" key="5">
    <source>
        <dbReference type="ARBA" id="ARBA00022842"/>
    </source>
</evidence>
<protein>
    <recommendedName>
        <fullName evidence="7">Glucosyl-3-phosphoglycerate synthase</fullName>
        <ecNumber evidence="6">2.4.1.266</ecNumber>
    </recommendedName>
</protein>
<dbReference type="CDD" id="cd04179">
    <property type="entry name" value="DPM_DPG-synthase_like"/>
    <property type="match status" value="1"/>
</dbReference>
<evidence type="ECO:0000256" key="6">
    <source>
        <dbReference type="ARBA" id="ARBA00039022"/>
    </source>
</evidence>
<evidence type="ECO:0000313" key="11">
    <source>
        <dbReference type="EMBL" id="SJZ65086.1"/>
    </source>
</evidence>
<dbReference type="RefSeq" id="WP_078809934.1">
    <property type="nucleotide sequence ID" value="NZ_FUWM01000010.1"/>
</dbReference>
<keyword evidence="12" id="KW-1185">Reference proteome</keyword>
<dbReference type="PANTHER" id="PTHR48090:SF10">
    <property type="entry name" value="GLUCOSYL-3-PHOSPHOGLYCERATE SYNTHASE"/>
    <property type="match status" value="1"/>
</dbReference>
<keyword evidence="3" id="KW-0328">Glycosyltransferase</keyword>
<feature type="domain" description="Glycosyltransferase 2-like" evidence="10">
    <location>
        <begin position="5"/>
        <end position="127"/>
    </location>
</feature>
<gene>
    <name evidence="11" type="ORF">SAMN02745118_01460</name>
</gene>
<evidence type="ECO:0000256" key="7">
    <source>
        <dbReference type="ARBA" id="ARBA00040894"/>
    </source>
</evidence>
<evidence type="ECO:0000259" key="10">
    <source>
        <dbReference type="Pfam" id="PF00535"/>
    </source>
</evidence>
<dbReference type="Pfam" id="PF00535">
    <property type="entry name" value="Glycos_transf_2"/>
    <property type="match status" value="1"/>
</dbReference>
<evidence type="ECO:0000256" key="2">
    <source>
        <dbReference type="ARBA" id="ARBA00006739"/>
    </source>
</evidence>
<comment type="similarity">
    <text evidence="2">Belongs to the glycosyltransferase 2 family.</text>
</comment>
<evidence type="ECO:0000256" key="4">
    <source>
        <dbReference type="ARBA" id="ARBA00022679"/>
    </source>
</evidence>
<dbReference type="InterPro" id="IPR001173">
    <property type="entry name" value="Glyco_trans_2-like"/>
</dbReference>
<comment type="catalytic activity">
    <reaction evidence="8">
        <text>(2R)-3-phosphoglycerate + UDP-alpha-D-glucose = (2R)-2-O-(alpha-D-glucopyranosyl)-3-phospho-glycerate + UDP + H(+)</text>
        <dbReference type="Rhea" id="RHEA:31319"/>
        <dbReference type="ChEBI" id="CHEBI:15378"/>
        <dbReference type="ChEBI" id="CHEBI:58223"/>
        <dbReference type="ChEBI" id="CHEBI:58272"/>
        <dbReference type="ChEBI" id="CHEBI:58885"/>
        <dbReference type="ChEBI" id="CHEBI:62600"/>
        <dbReference type="EC" id="2.4.1.266"/>
    </reaction>
    <physiologicalReaction direction="left-to-right" evidence="8">
        <dbReference type="Rhea" id="RHEA:31320"/>
    </physiologicalReaction>
</comment>
<sequence>MKIAAIIPAYNEEERIAQVINVVKNHDIITETIVVSDGSEDNTATVAQRQMVEVIDLEKNIGKGGAMKLGIEATDAQVILFLDADLVGLTKRHINKLINPIIQEDIDMTVGIFNQGRVATDLAQKITPFLSGQRGVKRKVLQGISNLDMTRFGVEVALTKYVKENEVEIKEVVLEDLTHVMKEEKLGIVKGFLARLKMYWEIIKNIPYHRRKN</sequence>
<dbReference type="Gene3D" id="3.90.550.10">
    <property type="entry name" value="Spore Coat Polysaccharide Biosynthesis Protein SpsA, Chain A"/>
    <property type="match status" value="1"/>
</dbReference>
<dbReference type="GO" id="GO:0016757">
    <property type="term" value="F:glycosyltransferase activity"/>
    <property type="evidence" value="ECO:0007669"/>
    <property type="project" value="UniProtKB-KW"/>
</dbReference>
<organism evidence="11 12">
    <name type="scientific">Selenihalanaerobacter shriftii</name>
    <dbReference type="NCBI Taxonomy" id="142842"/>
    <lineage>
        <taxon>Bacteria</taxon>
        <taxon>Bacillati</taxon>
        <taxon>Bacillota</taxon>
        <taxon>Clostridia</taxon>
        <taxon>Halanaerobiales</taxon>
        <taxon>Halobacteroidaceae</taxon>
        <taxon>Selenihalanaerobacter</taxon>
    </lineage>
</organism>
<dbReference type="InterPro" id="IPR029044">
    <property type="entry name" value="Nucleotide-diphossugar_trans"/>
</dbReference>
<evidence type="ECO:0000256" key="9">
    <source>
        <dbReference type="ARBA" id="ARBA00048997"/>
    </source>
</evidence>
<evidence type="ECO:0000256" key="8">
    <source>
        <dbReference type="ARBA" id="ARBA00048689"/>
    </source>
</evidence>
<comment type="cofactor">
    <cofactor evidence="1">
        <name>Mg(2+)</name>
        <dbReference type="ChEBI" id="CHEBI:18420"/>
    </cofactor>
</comment>
<dbReference type="AlphaFoldDB" id="A0A1T4ME02"/>
<keyword evidence="4 11" id="KW-0808">Transferase</keyword>
<dbReference type="Proteomes" id="UP000190625">
    <property type="component" value="Unassembled WGS sequence"/>
</dbReference>
<dbReference type="EC" id="2.4.1.266" evidence="6"/>